<evidence type="ECO:0000313" key="4">
    <source>
        <dbReference type="EMBL" id="KAE9980799.1"/>
    </source>
</evidence>
<feature type="compositionally biased region" description="Polar residues" evidence="1">
    <location>
        <begin position="617"/>
        <end position="634"/>
    </location>
</feature>
<feature type="compositionally biased region" description="Polar residues" evidence="1">
    <location>
        <begin position="59"/>
        <end position="91"/>
    </location>
</feature>
<dbReference type="EMBL" id="WNWS01000098">
    <property type="protein sequence ID" value="KAE9980799.1"/>
    <property type="molecule type" value="Genomic_DNA"/>
</dbReference>
<name>A0A8H3Z0M7_VENIN</name>
<dbReference type="EMBL" id="WNWQ01000199">
    <property type="protein sequence ID" value="KAE9974667.1"/>
    <property type="molecule type" value="Genomic_DNA"/>
</dbReference>
<feature type="compositionally biased region" description="Acidic residues" evidence="1">
    <location>
        <begin position="255"/>
        <end position="268"/>
    </location>
</feature>
<dbReference type="Proteomes" id="UP000490939">
    <property type="component" value="Unassembled WGS sequence"/>
</dbReference>
<dbReference type="EMBL" id="WNWR01000733">
    <property type="protein sequence ID" value="KAE9970172.1"/>
    <property type="molecule type" value="Genomic_DNA"/>
</dbReference>
<feature type="compositionally biased region" description="Basic residues" evidence="1">
    <location>
        <begin position="312"/>
        <end position="323"/>
    </location>
</feature>
<accession>A0A8H3Z0M7</accession>
<dbReference type="AlphaFoldDB" id="A0A8H3Z0M7"/>
<dbReference type="Proteomes" id="UP000433883">
    <property type="component" value="Unassembled WGS sequence"/>
</dbReference>
<evidence type="ECO:0000313" key="3">
    <source>
        <dbReference type="EMBL" id="KAE9974667.1"/>
    </source>
</evidence>
<reference evidence="4 5" key="1">
    <citation type="submission" date="2018-12" db="EMBL/GenBank/DDBJ databases">
        <title>Venturia inaequalis Genome Resource.</title>
        <authorList>
            <person name="Lichtner F.J."/>
        </authorList>
    </citation>
    <scope>NUCLEOTIDE SEQUENCE [LARGE SCALE GENOMIC DNA]</scope>
    <source>
        <strain evidence="4 5">120213</strain>
        <strain evidence="3">Bline_iso_100314</strain>
        <strain evidence="2 6">DMI_063113</strain>
    </source>
</reference>
<feature type="compositionally biased region" description="Low complexity" evidence="1">
    <location>
        <begin position="324"/>
        <end position="338"/>
    </location>
</feature>
<feature type="compositionally biased region" description="Polar residues" evidence="1">
    <location>
        <begin position="644"/>
        <end position="666"/>
    </location>
</feature>
<feature type="region of interest" description="Disordered" evidence="1">
    <location>
        <begin position="573"/>
        <end position="691"/>
    </location>
</feature>
<evidence type="ECO:0000313" key="6">
    <source>
        <dbReference type="Proteomes" id="UP000490939"/>
    </source>
</evidence>
<dbReference type="OrthoDB" id="340550at2759"/>
<sequence length="691" mass="73910">MDIPLRRATTPTGLASGPAPGDSRSGIASMLSKSFSDFTAAERLFDPNPKEAAMGANGGDSTQNSRSNGLTRSLSKSPSKGRSLSDSTPKLSPSPRIKERLSKDDHNINTSIRDPKTPRRPDFLQRGLSLQMPSGDCQAIQNPASFNCAPLSPQLAKNNTHGSPAKVLPRHSRGMDFSRACTNLHHSTLAEQSSPDSSPTVTQKGVMIPHRKMSMNTMALDPPQFAPWSTTEKSMVSSSLGSVNMFDSECSSNSDEGDDLMEPDDNEDAILTTPQVAKRRNPTSSTPFGGSTAWPGANFPGANPSSFTTNFHRQRLRHGRSRKSSSSASGHSSMASPAPASPPTGKNDGYFGRESTMRGPASRRESLSMHTHDLHISSGNDSGDEATKAQLSTPGVIRRAVTRRGNLLPKIRALGRVRDELIEESMPVDAEVKREAEVIRQVRESDTTETTHSSPTLQAVNSLSEALQGIPEDNIMGIDGEPVAGFTGKGLFGTFGRRDSRGGASKDFWNSFEHRTPPPPMFLPRGSSSTMSDDASMESPTTACAPPGSLIPWAVPTREQTPVLATAQPQAQFQPPAGVHGPISAADGLRKVNKRRRDDDLDMQSIKRRAVSPGLSVGNSPVLSQSPSQRSDNLWGQPRHGRSDSVSGQAGGERSNSNGSVSQQTPLLGPKRIGLQGITDMQGMAEKMSIE</sequence>
<evidence type="ECO:0000313" key="2">
    <source>
        <dbReference type="EMBL" id="KAE9970172.1"/>
    </source>
</evidence>
<proteinExistence type="predicted"/>
<evidence type="ECO:0000313" key="5">
    <source>
        <dbReference type="Proteomes" id="UP000447873"/>
    </source>
</evidence>
<feature type="region of interest" description="Disordered" evidence="1">
    <location>
        <begin position="246"/>
        <end position="368"/>
    </location>
</feature>
<organism evidence="4 5">
    <name type="scientific">Venturia inaequalis</name>
    <name type="common">Apple scab fungus</name>
    <dbReference type="NCBI Taxonomy" id="5025"/>
    <lineage>
        <taxon>Eukaryota</taxon>
        <taxon>Fungi</taxon>
        <taxon>Dikarya</taxon>
        <taxon>Ascomycota</taxon>
        <taxon>Pezizomycotina</taxon>
        <taxon>Dothideomycetes</taxon>
        <taxon>Pleosporomycetidae</taxon>
        <taxon>Venturiales</taxon>
        <taxon>Venturiaceae</taxon>
        <taxon>Venturia</taxon>
    </lineage>
</organism>
<comment type="caution">
    <text evidence="4">The sequence shown here is derived from an EMBL/GenBank/DDBJ whole genome shotgun (WGS) entry which is preliminary data.</text>
</comment>
<dbReference type="PANTHER" id="PTHR42106">
    <property type="entry name" value="CHROMOSOME 10, WHOLE GENOME SHOTGUN SEQUENCE"/>
    <property type="match status" value="1"/>
</dbReference>
<feature type="region of interest" description="Disordered" evidence="1">
    <location>
        <begin position="1"/>
        <end position="28"/>
    </location>
</feature>
<dbReference type="PANTHER" id="PTHR42106:SF1">
    <property type="match status" value="1"/>
</dbReference>
<feature type="region of interest" description="Disordered" evidence="1">
    <location>
        <begin position="41"/>
        <end position="123"/>
    </location>
</feature>
<gene>
    <name evidence="3" type="ORF">BLS_002959</name>
    <name evidence="2" type="ORF">EG327_010365</name>
    <name evidence="4" type="ORF">EG328_012048</name>
</gene>
<dbReference type="Proteomes" id="UP000447873">
    <property type="component" value="Unassembled WGS sequence"/>
</dbReference>
<feature type="compositionally biased region" description="Basic and acidic residues" evidence="1">
    <location>
        <begin position="96"/>
        <end position="123"/>
    </location>
</feature>
<keyword evidence="6" id="KW-1185">Reference proteome</keyword>
<evidence type="ECO:0000256" key="1">
    <source>
        <dbReference type="SAM" id="MobiDB-lite"/>
    </source>
</evidence>
<protein>
    <submittedName>
        <fullName evidence="4">Uncharacterized protein</fullName>
    </submittedName>
</protein>